<dbReference type="AlphaFoldDB" id="A0A2A7RZJ6"/>
<accession>A0A2A7RZJ6</accession>
<gene>
    <name evidence="1" type="ORF">CRM94_19275</name>
</gene>
<dbReference type="Proteomes" id="UP000220629">
    <property type="component" value="Unassembled WGS sequence"/>
</dbReference>
<evidence type="ECO:0000313" key="1">
    <source>
        <dbReference type="EMBL" id="PEH36751.1"/>
    </source>
</evidence>
<reference evidence="2" key="1">
    <citation type="submission" date="2017-09" db="EMBL/GenBank/DDBJ databases">
        <title>FDA dAtabase for Regulatory Grade micrObial Sequences (FDA-ARGOS): Supporting development and validation of Infectious Disease Dx tests.</title>
        <authorList>
            <person name="Minogue T."/>
            <person name="Wolcott M."/>
            <person name="Wasieloski L."/>
            <person name="Aguilar W."/>
            <person name="Moore D."/>
            <person name="Tallon L."/>
            <person name="Sadzewicz L."/>
            <person name="Ott S."/>
            <person name="Zhao X."/>
            <person name="Nagaraj S."/>
            <person name="Vavikolanu K."/>
            <person name="Aluvathingal J."/>
            <person name="Nadendla S."/>
            <person name="Sichtig H."/>
        </authorList>
    </citation>
    <scope>NUCLEOTIDE SEQUENCE [LARGE SCALE GENOMIC DNA]</scope>
    <source>
        <strain evidence="2">FDAARGOS_390</strain>
    </source>
</reference>
<organism evidence="1 2">
    <name type="scientific">Burkholderia gladioli</name>
    <name type="common">Pseudomonas marginata</name>
    <name type="synonym">Phytomonas marginata</name>
    <dbReference type="NCBI Taxonomy" id="28095"/>
    <lineage>
        <taxon>Bacteria</taxon>
        <taxon>Pseudomonadati</taxon>
        <taxon>Pseudomonadota</taxon>
        <taxon>Betaproteobacteria</taxon>
        <taxon>Burkholderiales</taxon>
        <taxon>Burkholderiaceae</taxon>
        <taxon>Burkholderia</taxon>
    </lineage>
</organism>
<protein>
    <submittedName>
        <fullName evidence="1">Uncharacterized protein</fullName>
    </submittedName>
</protein>
<comment type="caution">
    <text evidence="1">The sequence shown here is derived from an EMBL/GenBank/DDBJ whole genome shotgun (WGS) entry which is preliminary data.</text>
</comment>
<dbReference type="EMBL" id="PDDY01000004">
    <property type="protein sequence ID" value="PEH36751.1"/>
    <property type="molecule type" value="Genomic_DNA"/>
</dbReference>
<sequence>MGWPLASVETVSISTTGIHQAAALRSVGLPSASEQRKMNDSGNPLAGITSFEWFQAYFTTIVPGCGVLGA</sequence>
<proteinExistence type="predicted"/>
<name>A0A2A7RZJ6_BURGA</name>
<evidence type="ECO:0000313" key="2">
    <source>
        <dbReference type="Proteomes" id="UP000220629"/>
    </source>
</evidence>